<dbReference type="GeneID" id="78334496"/>
<dbReference type="OrthoDB" id="9809324at2"/>
<proteinExistence type="predicted"/>
<dbReference type="InterPro" id="IPR003959">
    <property type="entry name" value="ATPase_AAA_core"/>
</dbReference>
<dbReference type="PANTHER" id="PTHR40396">
    <property type="entry name" value="ATPASE-LIKE PROTEIN"/>
    <property type="match status" value="1"/>
</dbReference>
<accession>D2RJ75</accession>
<dbReference type="GO" id="GO:0005524">
    <property type="term" value="F:ATP binding"/>
    <property type="evidence" value="ECO:0007669"/>
    <property type="project" value="InterPro"/>
</dbReference>
<evidence type="ECO:0000313" key="2">
    <source>
        <dbReference type="EMBL" id="ADB47127.1"/>
    </source>
</evidence>
<dbReference type="SUPFAM" id="SSF52540">
    <property type="entry name" value="P-loop containing nucleoside triphosphate hydrolases"/>
    <property type="match status" value="1"/>
</dbReference>
<sequence length="438" mass="49842">MLIKYWIENYKSFYKRAEFHMQPAPRLQQLSYSVLNEKAGRKKVRGLCSSVVYGPNAAGKTSFLGALEVLKAIVLEGHIRDKERMTNNISVNQLKYIPNIRYFLSGDKIIKPVTLGVEAVTEGLLFSYEISFQCENLLNSHIEREILSESLSVNGKEIYIRKGNKVKFVNRVPMAYRNGTEELKGISKLSLQTEPTELFLTGNFKAFYSSKLVKLIRDWFTNKLFIVYEAAFVDILPNLADNRSNASFGMINDLAKAIGSSANEMVYINDPDGQPKLFSEFGTPNKKVLIPANQFESLGTRRIVSIFPAIAKAFLNGATLLVDELDASIHTMAIISLINVFHNDEINRNHAQLIFNTQNPIYLNRNIFRTDEIKFVDRNDETHCSELYALSDFGTKGSTRAKNTNNYMTNYFVNRYGAIRNIDLSDIFLKILEEQDNK</sequence>
<dbReference type="Gene3D" id="3.40.50.300">
    <property type="entry name" value="P-loop containing nucleotide triphosphate hydrolases"/>
    <property type="match status" value="1"/>
</dbReference>
<reference evidence="2 3" key="1">
    <citation type="journal article" date="2010" name="Stand. Genomic Sci.">
        <title>Complete genome sequence of Acidaminococcus fermentans type strain (VR4).</title>
        <authorList>
            <person name="Chang Y.J."/>
            <person name="Pukall R."/>
            <person name="Saunders E."/>
            <person name="Lapidus A."/>
            <person name="Copeland A."/>
            <person name="Nolan M."/>
            <person name="Glavina Del Rio T."/>
            <person name="Lucas S."/>
            <person name="Chen F."/>
            <person name="Tice H."/>
            <person name="Cheng J.F."/>
            <person name="Han C."/>
            <person name="Detter J.C."/>
            <person name="Bruce D."/>
            <person name="Goodwin L."/>
            <person name="Pitluck S."/>
            <person name="Mikhailova N."/>
            <person name="Liolios K."/>
            <person name="Pati A."/>
            <person name="Ivanova N."/>
            <person name="Mavromatis K."/>
            <person name="Chen A."/>
            <person name="Palaniappan K."/>
            <person name="Land M."/>
            <person name="Hauser L."/>
            <person name="Jeffries C.D."/>
            <person name="Brettin T."/>
            <person name="Rohde M."/>
            <person name="Goker M."/>
            <person name="Bristow J."/>
            <person name="Eisen J.A."/>
            <person name="Markowitz V."/>
            <person name="Hugenholtz P."/>
            <person name="Kyrpides N.C."/>
            <person name="Klenk H.P."/>
        </authorList>
    </citation>
    <scope>NUCLEOTIDE SEQUENCE [LARGE SCALE GENOMIC DNA]</scope>
    <source>
        <strain evidence="3">ATCC 25085 / DSM 20731 / CCUG 9996 / CIP 106432 / VR4</strain>
    </source>
</reference>
<gene>
    <name evidence="2" type="ordered locus">Acfer_0736</name>
</gene>
<protein>
    <submittedName>
        <fullName evidence="2">Abortive infection protein, putative</fullName>
    </submittedName>
</protein>
<dbReference type="KEGG" id="afn:Acfer_0736"/>
<organism evidence="2 3">
    <name type="scientific">Acidaminococcus fermentans (strain ATCC 25085 / DSM 20731 / CCUG 9996 / CIP 106432 / VR4)</name>
    <dbReference type="NCBI Taxonomy" id="591001"/>
    <lineage>
        <taxon>Bacteria</taxon>
        <taxon>Bacillati</taxon>
        <taxon>Bacillota</taxon>
        <taxon>Negativicutes</taxon>
        <taxon>Acidaminococcales</taxon>
        <taxon>Acidaminococcaceae</taxon>
        <taxon>Acidaminococcus</taxon>
    </lineage>
</organism>
<feature type="domain" description="ATPase AAA-type core" evidence="1">
    <location>
        <begin position="259"/>
        <end position="360"/>
    </location>
</feature>
<dbReference type="RefSeq" id="WP_012938117.1">
    <property type="nucleotide sequence ID" value="NC_013740.1"/>
</dbReference>
<dbReference type="AlphaFoldDB" id="D2RJ75"/>
<dbReference type="HOGENOM" id="CLU_046693_2_0_9"/>
<name>D2RJ75_ACIFV</name>
<dbReference type="PANTHER" id="PTHR40396:SF1">
    <property type="entry name" value="ATPASE AAA-TYPE CORE DOMAIN-CONTAINING PROTEIN"/>
    <property type="match status" value="1"/>
</dbReference>
<evidence type="ECO:0000313" key="3">
    <source>
        <dbReference type="Proteomes" id="UP000001902"/>
    </source>
</evidence>
<dbReference type="GO" id="GO:0016887">
    <property type="term" value="F:ATP hydrolysis activity"/>
    <property type="evidence" value="ECO:0007669"/>
    <property type="project" value="InterPro"/>
</dbReference>
<feature type="domain" description="ATPase AAA-type core" evidence="1">
    <location>
        <begin position="51"/>
        <end position="176"/>
    </location>
</feature>
<dbReference type="eggNOG" id="COG1106">
    <property type="taxonomic scope" value="Bacteria"/>
</dbReference>
<dbReference type="Proteomes" id="UP000001902">
    <property type="component" value="Chromosome"/>
</dbReference>
<dbReference type="InterPro" id="IPR027417">
    <property type="entry name" value="P-loop_NTPase"/>
</dbReference>
<dbReference type="Pfam" id="PF13304">
    <property type="entry name" value="AAA_21"/>
    <property type="match status" value="2"/>
</dbReference>
<keyword evidence="3" id="KW-1185">Reference proteome</keyword>
<dbReference type="EMBL" id="CP001859">
    <property type="protein sequence ID" value="ADB47127.1"/>
    <property type="molecule type" value="Genomic_DNA"/>
</dbReference>
<dbReference type="STRING" id="591001.Acfer_0736"/>
<evidence type="ECO:0000259" key="1">
    <source>
        <dbReference type="Pfam" id="PF13304"/>
    </source>
</evidence>